<dbReference type="SUPFAM" id="SSF143100">
    <property type="entry name" value="TTHA1013/TTHA0281-like"/>
    <property type="match status" value="1"/>
</dbReference>
<dbReference type="Proteomes" id="UP001519307">
    <property type="component" value="Unassembled WGS sequence"/>
</dbReference>
<dbReference type="InterPro" id="IPR035069">
    <property type="entry name" value="TTHA1013/TTHA0281-like"/>
</dbReference>
<protein>
    <submittedName>
        <fullName evidence="2">RNase H-like HicB family nuclease</fullName>
    </submittedName>
</protein>
<keyword evidence="3" id="KW-1185">Reference proteome</keyword>
<evidence type="ECO:0000313" key="2">
    <source>
        <dbReference type="EMBL" id="MBP2033789.1"/>
    </source>
</evidence>
<dbReference type="PANTHER" id="PTHR34504:SF4">
    <property type="entry name" value="ANTITOXIN HICB"/>
    <property type="match status" value="1"/>
</dbReference>
<dbReference type="RefSeq" id="WP_209703043.1">
    <property type="nucleotide sequence ID" value="NZ_JAGGLM010000022.1"/>
</dbReference>
<gene>
    <name evidence="2" type="ORF">J2Z42_002496</name>
</gene>
<evidence type="ECO:0000259" key="1">
    <source>
        <dbReference type="Pfam" id="PF15919"/>
    </source>
</evidence>
<dbReference type="Pfam" id="PF15919">
    <property type="entry name" value="HicB_lk_antitox"/>
    <property type="match status" value="1"/>
</dbReference>
<dbReference type="InterPro" id="IPR051404">
    <property type="entry name" value="TA_system_antitoxin"/>
</dbReference>
<comment type="caution">
    <text evidence="2">The sequence shown here is derived from an EMBL/GenBank/DDBJ whole genome shotgun (WGS) entry which is preliminary data.</text>
</comment>
<sequence>MKKYTFTVLIEKDEDRGFIATVPELKGCHTQGDTMVELMSNVQEAIKLCLEVSEKDGIDVFNTDFIETKQLDMVI</sequence>
<organism evidence="2 3">
    <name type="scientific">Clostridium algifaecis</name>
    <dbReference type="NCBI Taxonomy" id="1472040"/>
    <lineage>
        <taxon>Bacteria</taxon>
        <taxon>Bacillati</taxon>
        <taxon>Bacillota</taxon>
        <taxon>Clostridia</taxon>
        <taxon>Eubacteriales</taxon>
        <taxon>Clostridiaceae</taxon>
        <taxon>Clostridium</taxon>
    </lineage>
</organism>
<name>A0ABS4KY29_9CLOT</name>
<dbReference type="Gene3D" id="3.30.160.250">
    <property type="match status" value="1"/>
</dbReference>
<proteinExistence type="predicted"/>
<feature type="domain" description="HicB-like antitoxin of toxin-antitoxin system" evidence="1">
    <location>
        <begin position="6"/>
        <end position="68"/>
    </location>
</feature>
<dbReference type="InterPro" id="IPR031807">
    <property type="entry name" value="HicB-like"/>
</dbReference>
<accession>A0ABS4KY29</accession>
<dbReference type="PANTHER" id="PTHR34504">
    <property type="entry name" value="ANTITOXIN HICB"/>
    <property type="match status" value="1"/>
</dbReference>
<reference evidence="2 3" key="1">
    <citation type="submission" date="2021-03" db="EMBL/GenBank/DDBJ databases">
        <title>Genomic Encyclopedia of Type Strains, Phase IV (KMG-IV): sequencing the most valuable type-strain genomes for metagenomic binning, comparative biology and taxonomic classification.</title>
        <authorList>
            <person name="Goeker M."/>
        </authorList>
    </citation>
    <scope>NUCLEOTIDE SEQUENCE [LARGE SCALE GENOMIC DNA]</scope>
    <source>
        <strain evidence="2 3">DSM 28783</strain>
    </source>
</reference>
<evidence type="ECO:0000313" key="3">
    <source>
        <dbReference type="Proteomes" id="UP001519307"/>
    </source>
</evidence>
<dbReference type="EMBL" id="JAGGLM010000022">
    <property type="protein sequence ID" value="MBP2033789.1"/>
    <property type="molecule type" value="Genomic_DNA"/>
</dbReference>